<dbReference type="EMBL" id="KI545981">
    <property type="protein sequence ID" value="EST48577.1"/>
    <property type="molecule type" value="Genomic_DNA"/>
</dbReference>
<dbReference type="OrthoDB" id="2143914at2759"/>
<dbReference type="VEuPathDB" id="GiardiaDB:SS50377_23594"/>
<dbReference type="PROSITE" id="PS51294">
    <property type="entry name" value="HTH_MYB"/>
    <property type="match status" value="1"/>
</dbReference>
<evidence type="ECO:0000259" key="2">
    <source>
        <dbReference type="PROSITE" id="PS51294"/>
    </source>
</evidence>
<sequence>MEKHNKRTNLDIHLAEVYQFFYNDSLPIIETQAIQDRMVNRAAAIQDFVNSPPIPFVLPVQKQQLTQYCNDINITIKEFLDASQSSLYSKSQQVAMDSQVILEIQDQEVKSSTQDTSYPHCTRSQKQFWSEEQIQMLNELKQQDSNLSYKNLARILNDKFATNLKSNQVHQRWQRVQNPEIHKGKWSADEDAALVEAVKINKNLTYLSKQLPQRSSFQIKNRCNCLNLKVNQ</sequence>
<dbReference type="InterPro" id="IPR050560">
    <property type="entry name" value="MYB_TF"/>
</dbReference>
<dbReference type="Gene3D" id="1.10.10.60">
    <property type="entry name" value="Homeodomain-like"/>
    <property type="match status" value="1"/>
</dbReference>
<dbReference type="Proteomes" id="UP000018208">
    <property type="component" value="Unassembled WGS sequence"/>
</dbReference>
<proteinExistence type="predicted"/>
<keyword evidence="5" id="KW-1185">Reference proteome</keyword>
<dbReference type="PROSITE" id="PS50090">
    <property type="entry name" value="MYB_LIKE"/>
    <property type="match status" value="1"/>
</dbReference>
<dbReference type="InterPro" id="IPR009057">
    <property type="entry name" value="Homeodomain-like_sf"/>
</dbReference>
<gene>
    <name evidence="3" type="ORF">SS50377_11188</name>
    <name evidence="4" type="ORF">SS50377_23594</name>
</gene>
<dbReference type="CDD" id="cd00167">
    <property type="entry name" value="SANT"/>
    <property type="match status" value="1"/>
</dbReference>
<dbReference type="InterPro" id="IPR017930">
    <property type="entry name" value="Myb_dom"/>
</dbReference>
<dbReference type="GO" id="GO:0000981">
    <property type="term" value="F:DNA-binding transcription factor activity, RNA polymerase II-specific"/>
    <property type="evidence" value="ECO:0007669"/>
    <property type="project" value="TreeGrafter"/>
</dbReference>
<feature type="domain" description="HTH myb-type" evidence="2">
    <location>
        <begin position="178"/>
        <end position="230"/>
    </location>
</feature>
<reference evidence="3 4" key="1">
    <citation type="journal article" date="2014" name="PLoS Genet.">
        <title>The Genome of Spironucleus salmonicida Highlights a Fish Pathogen Adapted to Fluctuating Environments.</title>
        <authorList>
            <person name="Xu F."/>
            <person name="Jerlstrom-Hultqvist J."/>
            <person name="Einarsson E."/>
            <person name="Astvaldsson A."/>
            <person name="Svard S.G."/>
            <person name="Andersson J.O."/>
        </authorList>
    </citation>
    <scope>NUCLEOTIDE SEQUENCE</scope>
    <source>
        <strain evidence="4">ATCC 50377</strain>
    </source>
</reference>
<name>V6LVA6_9EUKA</name>
<dbReference type="Pfam" id="PF13921">
    <property type="entry name" value="Myb_DNA-bind_6"/>
    <property type="match status" value="1"/>
</dbReference>
<dbReference type="EMBL" id="AUWU02000004">
    <property type="protein sequence ID" value="KAH0573659.1"/>
    <property type="molecule type" value="Genomic_DNA"/>
</dbReference>
<evidence type="ECO:0000313" key="3">
    <source>
        <dbReference type="EMBL" id="EST48577.1"/>
    </source>
</evidence>
<reference evidence="4" key="2">
    <citation type="submission" date="2020-12" db="EMBL/GenBank/DDBJ databases">
        <title>New Spironucleus salmonicida genome in near-complete chromosomes.</title>
        <authorList>
            <person name="Xu F."/>
            <person name="Kurt Z."/>
            <person name="Jimenez-Gonzalez A."/>
            <person name="Astvaldsson A."/>
            <person name="Andersson J.O."/>
            <person name="Svard S.G."/>
        </authorList>
    </citation>
    <scope>NUCLEOTIDE SEQUENCE</scope>
    <source>
        <strain evidence="4">ATCC 50377</strain>
    </source>
</reference>
<dbReference type="InterPro" id="IPR001005">
    <property type="entry name" value="SANT/Myb"/>
</dbReference>
<feature type="domain" description="Myb-like" evidence="1">
    <location>
        <begin position="178"/>
        <end position="222"/>
    </location>
</feature>
<keyword evidence="3" id="KW-0238">DNA-binding</keyword>
<dbReference type="GO" id="GO:0000978">
    <property type="term" value="F:RNA polymerase II cis-regulatory region sequence-specific DNA binding"/>
    <property type="evidence" value="ECO:0007669"/>
    <property type="project" value="TreeGrafter"/>
</dbReference>
<dbReference type="PANTHER" id="PTHR45614">
    <property type="entry name" value="MYB PROTEIN-RELATED"/>
    <property type="match status" value="1"/>
</dbReference>
<dbReference type="SUPFAM" id="SSF46689">
    <property type="entry name" value="Homeodomain-like"/>
    <property type="match status" value="1"/>
</dbReference>
<evidence type="ECO:0000313" key="4">
    <source>
        <dbReference type="EMBL" id="KAH0573659.1"/>
    </source>
</evidence>
<protein>
    <submittedName>
        <fullName evidence="3">Myb-like DNA-binding domain-containing protein</fullName>
    </submittedName>
</protein>
<evidence type="ECO:0000313" key="5">
    <source>
        <dbReference type="Proteomes" id="UP000018208"/>
    </source>
</evidence>
<dbReference type="AlphaFoldDB" id="V6LVA6"/>
<dbReference type="SMART" id="SM00717">
    <property type="entry name" value="SANT"/>
    <property type="match status" value="2"/>
</dbReference>
<evidence type="ECO:0000259" key="1">
    <source>
        <dbReference type="PROSITE" id="PS50090"/>
    </source>
</evidence>
<accession>V6LVA6</accession>
<dbReference type="GO" id="GO:0005634">
    <property type="term" value="C:nucleus"/>
    <property type="evidence" value="ECO:0007669"/>
    <property type="project" value="TreeGrafter"/>
</dbReference>
<organism evidence="3">
    <name type="scientific">Spironucleus salmonicida</name>
    <dbReference type="NCBI Taxonomy" id="348837"/>
    <lineage>
        <taxon>Eukaryota</taxon>
        <taxon>Metamonada</taxon>
        <taxon>Diplomonadida</taxon>
        <taxon>Hexamitidae</taxon>
        <taxon>Hexamitinae</taxon>
        <taxon>Spironucleus</taxon>
    </lineage>
</organism>